<accession>A0A4P6HN05</accession>
<dbReference type="OrthoDB" id="9805604at2"/>
<reference evidence="1 2" key="1">
    <citation type="submission" date="2018-02" db="EMBL/GenBank/DDBJ databases">
        <title>Genome sequence of Desulfovibrio carbinolicus DSM 3852.</title>
        <authorList>
            <person name="Wilbanks E."/>
            <person name="Skennerton C.T."/>
            <person name="Orphan V.J."/>
        </authorList>
    </citation>
    <scope>NUCLEOTIDE SEQUENCE [LARGE SCALE GENOMIC DNA]</scope>
    <source>
        <strain evidence="1 2">DSM 3852</strain>
    </source>
</reference>
<dbReference type="SUPFAM" id="SSF53448">
    <property type="entry name" value="Nucleotide-diphospho-sugar transferases"/>
    <property type="match status" value="1"/>
</dbReference>
<keyword evidence="1" id="KW-0808">Transferase</keyword>
<dbReference type="KEGG" id="dcb:C3Y92_09205"/>
<dbReference type="GO" id="GO:0008781">
    <property type="term" value="F:N-acylneuraminate cytidylyltransferase activity"/>
    <property type="evidence" value="ECO:0007669"/>
    <property type="project" value="TreeGrafter"/>
</dbReference>
<keyword evidence="1" id="KW-0548">Nucleotidyltransferase</keyword>
<gene>
    <name evidence="1" type="primary">pseF</name>
    <name evidence="1" type="ORF">C3Y92_09205</name>
</gene>
<evidence type="ECO:0000313" key="2">
    <source>
        <dbReference type="Proteomes" id="UP000293296"/>
    </source>
</evidence>
<dbReference type="Gene3D" id="3.90.550.10">
    <property type="entry name" value="Spore Coat Polysaccharide Biosynthesis Protein SpsA, Chain A"/>
    <property type="match status" value="1"/>
</dbReference>
<dbReference type="RefSeq" id="WP_129351927.1">
    <property type="nucleotide sequence ID" value="NZ_CP026538.1"/>
</dbReference>
<keyword evidence="2" id="KW-1185">Reference proteome</keyword>
<dbReference type="InterPro" id="IPR003329">
    <property type="entry name" value="Cytidylyl_trans"/>
</dbReference>
<evidence type="ECO:0000313" key="1">
    <source>
        <dbReference type="EMBL" id="QAZ67390.1"/>
    </source>
</evidence>
<dbReference type="PANTHER" id="PTHR21485">
    <property type="entry name" value="HAD SUPERFAMILY MEMBERS CMAS AND KDSC"/>
    <property type="match status" value="1"/>
</dbReference>
<dbReference type="NCBIfam" id="TIGR03584">
    <property type="entry name" value="PseF"/>
    <property type="match status" value="1"/>
</dbReference>
<protein>
    <submittedName>
        <fullName evidence="1">Pseudaminic acid cytidylyltransferase</fullName>
    </submittedName>
</protein>
<name>A0A4P6HN05_9BACT</name>
<dbReference type="EMBL" id="CP026538">
    <property type="protein sequence ID" value="QAZ67390.1"/>
    <property type="molecule type" value="Genomic_DNA"/>
</dbReference>
<dbReference type="InterPro" id="IPR020039">
    <property type="entry name" value="PseF"/>
</dbReference>
<dbReference type="InterPro" id="IPR029044">
    <property type="entry name" value="Nucleotide-diphossugar_trans"/>
</dbReference>
<organism evidence="1 2">
    <name type="scientific">Solidesulfovibrio carbinolicus</name>
    <dbReference type="NCBI Taxonomy" id="296842"/>
    <lineage>
        <taxon>Bacteria</taxon>
        <taxon>Pseudomonadati</taxon>
        <taxon>Thermodesulfobacteriota</taxon>
        <taxon>Desulfovibrionia</taxon>
        <taxon>Desulfovibrionales</taxon>
        <taxon>Desulfovibrionaceae</taxon>
        <taxon>Solidesulfovibrio</taxon>
    </lineage>
</organism>
<dbReference type="Proteomes" id="UP000293296">
    <property type="component" value="Chromosome"/>
</dbReference>
<dbReference type="CDD" id="cd02513">
    <property type="entry name" value="CMP-NeuAc_Synthase"/>
    <property type="match status" value="1"/>
</dbReference>
<sequence>MTDACSQTRRGNTIAVIPARGGSKRIPGKNIKPFCGKPILAYSIATARATGLFDHIVVSTDDKEIAAVARQWGGETPFLRPAGLADDFAGTNAVAAHAAEWFRQQGTAVDHVCCLYATAPLATPLYITKGFEILKERHCPFVFSVTTFPAAVQRALRLDAQGRVSALYPEFMPTRTQDLEEAYHDAAQFYWGSPEAFARLSLFDSGSSVVRLPRHLVVDIDTPEDWTLAECLYRTLVAMGEITVW</sequence>
<dbReference type="InterPro" id="IPR050793">
    <property type="entry name" value="CMP-NeuNAc_synthase"/>
</dbReference>
<dbReference type="Pfam" id="PF02348">
    <property type="entry name" value="CTP_transf_3"/>
    <property type="match status" value="1"/>
</dbReference>
<dbReference type="PANTHER" id="PTHR21485:SF6">
    <property type="entry name" value="N-ACYLNEURAMINATE CYTIDYLYLTRANSFERASE-RELATED"/>
    <property type="match status" value="1"/>
</dbReference>
<dbReference type="AlphaFoldDB" id="A0A4P6HN05"/>
<proteinExistence type="predicted"/>